<organism evidence="1 2">
    <name type="scientific">Anaerococcus nagyae</name>
    <dbReference type="NCBI Taxonomy" id="1755241"/>
    <lineage>
        <taxon>Bacteria</taxon>
        <taxon>Bacillati</taxon>
        <taxon>Bacillota</taxon>
        <taxon>Tissierellia</taxon>
        <taxon>Tissierellales</taxon>
        <taxon>Peptoniphilaceae</taxon>
        <taxon>Anaerococcus</taxon>
    </lineage>
</organism>
<keyword evidence="2" id="KW-1185">Reference proteome</keyword>
<evidence type="ECO:0000313" key="1">
    <source>
        <dbReference type="EMBL" id="RGB78036.1"/>
    </source>
</evidence>
<evidence type="ECO:0000313" key="2">
    <source>
        <dbReference type="Proteomes" id="UP000261011"/>
    </source>
</evidence>
<dbReference type="Gene3D" id="2.30.30.40">
    <property type="entry name" value="SH3 Domains"/>
    <property type="match status" value="1"/>
</dbReference>
<comment type="caution">
    <text evidence="1">The sequence shown here is derived from an EMBL/GenBank/DDBJ whole genome shotgun (WGS) entry which is preliminary data.</text>
</comment>
<gene>
    <name evidence="1" type="ORF">DXA39_00885</name>
</gene>
<sequence length="86" mass="9768">MTYNPQHIEIKENKKSKYIDEEVQINGLYETIEDAKMYSKADDSTAFDSLDKGSVVTILEEAEKGFVRVDYNGNQAYVKVSLLKGI</sequence>
<dbReference type="RefSeq" id="WP_117520177.1">
    <property type="nucleotide sequence ID" value="NZ_JAGGLS010000001.1"/>
</dbReference>
<dbReference type="OrthoDB" id="1691793at2"/>
<dbReference type="AlphaFoldDB" id="A0A3E2TKU7"/>
<proteinExistence type="predicted"/>
<protein>
    <submittedName>
        <fullName evidence="1">SH3 domain-containing protein</fullName>
    </submittedName>
</protein>
<dbReference type="EMBL" id="QVEU01000001">
    <property type="protein sequence ID" value="RGB78036.1"/>
    <property type="molecule type" value="Genomic_DNA"/>
</dbReference>
<reference evidence="1 2" key="1">
    <citation type="submission" date="2018-08" db="EMBL/GenBank/DDBJ databases">
        <title>A genome reference for cultivated species of the human gut microbiota.</title>
        <authorList>
            <person name="Zou Y."/>
            <person name="Xue W."/>
            <person name="Luo G."/>
        </authorList>
    </citation>
    <scope>NUCLEOTIDE SEQUENCE [LARGE SCALE GENOMIC DNA]</scope>
    <source>
        <strain evidence="1 2">OF01-3</strain>
    </source>
</reference>
<dbReference type="Proteomes" id="UP000261011">
    <property type="component" value="Unassembled WGS sequence"/>
</dbReference>
<accession>A0A3E2TKU7</accession>
<name>A0A3E2TKU7_9FIRM</name>